<dbReference type="Pfam" id="PF04143">
    <property type="entry name" value="Sulf_transp"/>
    <property type="match status" value="1"/>
</dbReference>
<evidence type="ECO:0000256" key="2">
    <source>
        <dbReference type="ARBA" id="ARBA00022448"/>
    </source>
</evidence>
<gene>
    <name evidence="9" type="ORF">J2753_001802</name>
</gene>
<organism evidence="9 10">
    <name type="scientific">Halolamina salifodinae</name>
    <dbReference type="NCBI Taxonomy" id="1202767"/>
    <lineage>
        <taxon>Archaea</taxon>
        <taxon>Methanobacteriati</taxon>
        <taxon>Methanobacteriota</taxon>
        <taxon>Stenosarchaea group</taxon>
        <taxon>Halobacteria</taxon>
        <taxon>Halobacteriales</taxon>
        <taxon>Haloferacaceae</taxon>
    </lineage>
</organism>
<feature type="transmembrane region" description="Helical" evidence="8">
    <location>
        <begin position="138"/>
        <end position="157"/>
    </location>
</feature>
<feature type="transmembrane region" description="Helical" evidence="8">
    <location>
        <begin position="15"/>
        <end position="31"/>
    </location>
</feature>
<reference evidence="9" key="1">
    <citation type="submission" date="2021-03" db="EMBL/GenBank/DDBJ databases">
        <title>Genomic Encyclopedia of Type Strains, Phase IV (KMG-IV): sequencing the most valuable type-strain genomes for metagenomic binning, comparative biology and taxonomic classification.</title>
        <authorList>
            <person name="Goeker M."/>
        </authorList>
    </citation>
    <scope>NUCLEOTIDE SEQUENCE</scope>
    <source>
        <strain evidence="9">DSM 26232</strain>
    </source>
</reference>
<dbReference type="PANTHER" id="PTHR30574">
    <property type="entry name" value="INNER MEMBRANE PROTEIN YEDE"/>
    <property type="match status" value="1"/>
</dbReference>
<evidence type="ECO:0000256" key="1">
    <source>
        <dbReference type="ARBA" id="ARBA00004429"/>
    </source>
</evidence>
<comment type="subcellular location">
    <subcellularLocation>
        <location evidence="1">Cell inner membrane</location>
        <topology evidence="1">Multi-pass membrane protein</topology>
    </subcellularLocation>
</comment>
<dbReference type="RefSeq" id="WP_209491563.1">
    <property type="nucleotide sequence ID" value="NZ_JAGGLC010000003.1"/>
</dbReference>
<evidence type="ECO:0000256" key="3">
    <source>
        <dbReference type="ARBA" id="ARBA00022475"/>
    </source>
</evidence>
<evidence type="ECO:0000313" key="9">
    <source>
        <dbReference type="EMBL" id="MBP1987304.1"/>
    </source>
</evidence>
<keyword evidence="5 8" id="KW-0812">Transmembrane</keyword>
<keyword evidence="7 8" id="KW-0472">Membrane</keyword>
<keyword evidence="4" id="KW-0997">Cell inner membrane</keyword>
<protein>
    <submittedName>
        <fullName evidence="9">Putative membrane protein YedE/YeeE</fullName>
    </submittedName>
</protein>
<dbReference type="OrthoDB" id="42259at2157"/>
<evidence type="ECO:0000256" key="8">
    <source>
        <dbReference type="SAM" id="Phobius"/>
    </source>
</evidence>
<dbReference type="PANTHER" id="PTHR30574:SF1">
    <property type="entry name" value="SULPHUR TRANSPORT DOMAIN-CONTAINING PROTEIN"/>
    <property type="match status" value="1"/>
</dbReference>
<keyword evidence="3" id="KW-1003">Cell membrane</keyword>
<accession>A0A8T4H0I8</accession>
<name>A0A8T4H0I8_9EURY</name>
<proteinExistence type="predicted"/>
<comment type="caution">
    <text evidence="9">The sequence shown here is derived from an EMBL/GenBank/DDBJ whole genome shotgun (WGS) entry which is preliminary data.</text>
</comment>
<dbReference type="Proteomes" id="UP000823736">
    <property type="component" value="Unassembled WGS sequence"/>
</dbReference>
<evidence type="ECO:0000256" key="4">
    <source>
        <dbReference type="ARBA" id="ARBA00022519"/>
    </source>
</evidence>
<dbReference type="InterPro" id="IPR007272">
    <property type="entry name" value="Sulf_transp_TsuA/YedE"/>
</dbReference>
<evidence type="ECO:0000256" key="5">
    <source>
        <dbReference type="ARBA" id="ARBA00022692"/>
    </source>
</evidence>
<keyword evidence="2" id="KW-0813">Transport</keyword>
<evidence type="ECO:0000313" key="10">
    <source>
        <dbReference type="Proteomes" id="UP000823736"/>
    </source>
</evidence>
<keyword evidence="10" id="KW-1185">Reference proteome</keyword>
<feature type="transmembrane region" description="Helical" evidence="8">
    <location>
        <begin position="68"/>
        <end position="86"/>
    </location>
</feature>
<evidence type="ECO:0000256" key="6">
    <source>
        <dbReference type="ARBA" id="ARBA00022989"/>
    </source>
</evidence>
<sequence>MPLDFATLFPNGVDHYLLGGILIGLATALIYRGTGIAAGASTFLESTLSYVSDRPRFQQFRFVQSRDWRLVFTVGIVLGGFAYTALSADPWFVTDVSPTRLFVGGVLVGVGTRVGKGCTSGHGICGVGSLADASFVNVATFVLVAAGTAQLLFAMGVRP</sequence>
<dbReference type="GO" id="GO:0005886">
    <property type="term" value="C:plasma membrane"/>
    <property type="evidence" value="ECO:0007669"/>
    <property type="project" value="UniProtKB-SubCell"/>
</dbReference>
<evidence type="ECO:0000256" key="7">
    <source>
        <dbReference type="ARBA" id="ARBA00023136"/>
    </source>
</evidence>
<dbReference type="EMBL" id="JAGGLC010000003">
    <property type="protein sequence ID" value="MBP1987304.1"/>
    <property type="molecule type" value="Genomic_DNA"/>
</dbReference>
<keyword evidence="6 8" id="KW-1133">Transmembrane helix</keyword>
<dbReference type="AlphaFoldDB" id="A0A8T4H0I8"/>